<dbReference type="Gene3D" id="3.40.30.10">
    <property type="entry name" value="Glutaredoxin"/>
    <property type="match status" value="1"/>
</dbReference>
<dbReference type="AlphaFoldDB" id="A0A5E6T6B6"/>
<dbReference type="EMBL" id="CABVGX010000019">
    <property type="protein sequence ID" value="VVM88706.1"/>
    <property type="molecule type" value="Genomic_DNA"/>
</dbReference>
<dbReference type="InterPro" id="IPR036249">
    <property type="entry name" value="Thioredoxin-like_sf"/>
</dbReference>
<name>A0A5E6T6B6_PSEFL</name>
<evidence type="ECO:0008006" key="3">
    <source>
        <dbReference type="Google" id="ProtNLM"/>
    </source>
</evidence>
<gene>
    <name evidence="1" type="ORF">PS645_02658</name>
</gene>
<dbReference type="Proteomes" id="UP000325607">
    <property type="component" value="Unassembled WGS sequence"/>
</dbReference>
<sequence length="132" mass="14430">MKRPMNTDSLRRPSDIISPSIVVELELTDFDADQRLLAMSGVSLVIFTSVGCASCRYARAQLPGLDLNVDRVCWIDAGDNGGVVERYRVFHLPALYVVRDGEFFGAVQSLLTATELNEAVSQALLATAEELP</sequence>
<reference evidence="1 2" key="1">
    <citation type="submission" date="2019-09" db="EMBL/GenBank/DDBJ databases">
        <authorList>
            <person name="Chandra G."/>
            <person name="Truman W A."/>
        </authorList>
    </citation>
    <scope>NUCLEOTIDE SEQUENCE [LARGE SCALE GENOMIC DNA]</scope>
    <source>
        <strain evidence="1">PS645</strain>
    </source>
</reference>
<dbReference type="CDD" id="cd02947">
    <property type="entry name" value="TRX_family"/>
    <property type="match status" value="1"/>
</dbReference>
<proteinExistence type="predicted"/>
<evidence type="ECO:0000313" key="2">
    <source>
        <dbReference type="Proteomes" id="UP000325607"/>
    </source>
</evidence>
<dbReference type="SUPFAM" id="SSF52833">
    <property type="entry name" value="Thioredoxin-like"/>
    <property type="match status" value="1"/>
</dbReference>
<organism evidence="1 2">
    <name type="scientific">Pseudomonas fluorescens</name>
    <dbReference type="NCBI Taxonomy" id="294"/>
    <lineage>
        <taxon>Bacteria</taxon>
        <taxon>Pseudomonadati</taxon>
        <taxon>Pseudomonadota</taxon>
        <taxon>Gammaproteobacteria</taxon>
        <taxon>Pseudomonadales</taxon>
        <taxon>Pseudomonadaceae</taxon>
        <taxon>Pseudomonas</taxon>
    </lineage>
</organism>
<evidence type="ECO:0000313" key="1">
    <source>
        <dbReference type="EMBL" id="VVM88706.1"/>
    </source>
</evidence>
<protein>
    <recommendedName>
        <fullName evidence="3">Thioredoxin</fullName>
    </recommendedName>
</protein>
<accession>A0A5E6T6B6</accession>